<dbReference type="STRING" id="572480.Arnit_3109"/>
<evidence type="ECO:0000313" key="2">
    <source>
        <dbReference type="EMBL" id="ADG94756.1"/>
    </source>
</evidence>
<accession>D5V7Y6</accession>
<dbReference type="EMBL" id="CP001999">
    <property type="protein sequence ID" value="ADG94756.1"/>
    <property type="molecule type" value="Genomic_DNA"/>
</dbReference>
<evidence type="ECO:0000256" key="1">
    <source>
        <dbReference type="SAM" id="Phobius"/>
    </source>
</evidence>
<keyword evidence="1" id="KW-1133">Transmembrane helix</keyword>
<sequence length="31" mass="3530">MDNINTNINDYLIVIGIYIITIITTYAIITN</sequence>
<keyword evidence="3" id="KW-1185">Reference proteome</keyword>
<keyword evidence="1" id="KW-0472">Membrane</keyword>
<feature type="transmembrane region" description="Helical" evidence="1">
    <location>
        <begin position="12"/>
        <end position="29"/>
    </location>
</feature>
<gene>
    <name evidence="2" type="ordered locus">Arnit_3109</name>
</gene>
<name>D5V7Y6_ARCNC</name>
<evidence type="ECO:0000313" key="3">
    <source>
        <dbReference type="Proteomes" id="UP000000939"/>
    </source>
</evidence>
<dbReference type="HOGENOM" id="CLU_3394809_0_0_7"/>
<keyword evidence="1" id="KW-0812">Transmembrane</keyword>
<dbReference type="AlphaFoldDB" id="D5V7Y6"/>
<reference evidence="2 3" key="1">
    <citation type="journal article" date="2010" name="Stand. Genomic Sci.">
        <title>Complete genome sequence of Arcobacter nitrofigilis type strain (CI).</title>
        <authorList>
            <person name="Pati A."/>
            <person name="Gronow S."/>
            <person name="Lapidus A."/>
            <person name="Copeland A."/>
            <person name="Glavina Del Rio T."/>
            <person name="Nolan M."/>
            <person name="Lucas S."/>
            <person name="Tice H."/>
            <person name="Cheng J.F."/>
            <person name="Han C."/>
            <person name="Chertkov O."/>
            <person name="Bruce D."/>
            <person name="Tapia R."/>
            <person name="Goodwin L."/>
            <person name="Pitluck S."/>
            <person name="Liolios K."/>
            <person name="Ivanova N."/>
            <person name="Mavromatis K."/>
            <person name="Chen A."/>
            <person name="Palaniappan K."/>
            <person name="Land M."/>
            <person name="Hauser L."/>
            <person name="Chang Y.J."/>
            <person name="Jeffries C.D."/>
            <person name="Detter J.C."/>
            <person name="Rohde M."/>
            <person name="Goker M."/>
            <person name="Bristow J."/>
            <person name="Eisen J.A."/>
            <person name="Markowitz V."/>
            <person name="Hugenholtz P."/>
            <person name="Klenk H.P."/>
            <person name="Kyrpides N.C."/>
        </authorList>
    </citation>
    <scope>NUCLEOTIDE SEQUENCE [LARGE SCALE GENOMIC DNA]</scope>
    <source>
        <strain evidence="3">ATCC 33309 / DSM 7299 / CCUG 15893 / LMG 7604 / NCTC 12251 / CI</strain>
    </source>
</reference>
<dbReference type="Proteomes" id="UP000000939">
    <property type="component" value="Chromosome"/>
</dbReference>
<dbReference type="KEGG" id="ant:Arnit_3109"/>
<protein>
    <submittedName>
        <fullName evidence="2">Uncharacterized protein</fullName>
    </submittedName>
</protein>
<organism evidence="2 3">
    <name type="scientific">Arcobacter nitrofigilis (strain ATCC 33309 / DSM 7299 / CCUG 15893 / LMG 7604 / NCTC 12251 / CI)</name>
    <name type="common">Campylobacter nitrofigilis</name>
    <dbReference type="NCBI Taxonomy" id="572480"/>
    <lineage>
        <taxon>Bacteria</taxon>
        <taxon>Pseudomonadati</taxon>
        <taxon>Campylobacterota</taxon>
        <taxon>Epsilonproteobacteria</taxon>
        <taxon>Campylobacterales</taxon>
        <taxon>Arcobacteraceae</taxon>
        <taxon>Arcobacter</taxon>
    </lineage>
</organism>
<proteinExistence type="predicted"/>